<keyword evidence="10" id="KW-0732">Signal</keyword>
<dbReference type="InterPro" id="IPR008969">
    <property type="entry name" value="CarboxyPept-like_regulatory"/>
</dbReference>
<dbReference type="RefSeq" id="WP_027952095.1">
    <property type="nucleotide sequence ID" value="NZ_JADU01000011.1"/>
</dbReference>
<evidence type="ECO:0000313" key="13">
    <source>
        <dbReference type="EMBL" id="MFB9896533.1"/>
    </source>
</evidence>
<dbReference type="SUPFAM" id="SSF49464">
    <property type="entry name" value="Carboxypeptidase regulatory domain-like"/>
    <property type="match status" value="1"/>
</dbReference>
<feature type="domain" description="TonB-dependent receptor-like beta-barrel" evidence="11">
    <location>
        <begin position="326"/>
        <end position="761"/>
    </location>
</feature>
<dbReference type="InterPro" id="IPR036942">
    <property type="entry name" value="Beta-barrel_TonB_sf"/>
</dbReference>
<reference evidence="13 14" key="1">
    <citation type="submission" date="2024-09" db="EMBL/GenBank/DDBJ databases">
        <authorList>
            <person name="Sun Q."/>
            <person name="Mori K."/>
        </authorList>
    </citation>
    <scope>NUCLEOTIDE SEQUENCE [LARGE SCALE GENOMIC DNA]</scope>
    <source>
        <strain evidence="13 14">ATCC 51272</strain>
    </source>
</reference>
<dbReference type="InterPro" id="IPR012910">
    <property type="entry name" value="Plug_dom"/>
</dbReference>
<feature type="chain" id="PRO_5046515740" evidence="10">
    <location>
        <begin position="38"/>
        <end position="797"/>
    </location>
</feature>
<evidence type="ECO:0000313" key="14">
    <source>
        <dbReference type="Proteomes" id="UP001589688"/>
    </source>
</evidence>
<evidence type="ECO:0000256" key="5">
    <source>
        <dbReference type="ARBA" id="ARBA00023077"/>
    </source>
</evidence>
<comment type="similarity">
    <text evidence="8 9">Belongs to the TonB-dependent receptor family.</text>
</comment>
<dbReference type="EMBL" id="JBHLZF010000001">
    <property type="protein sequence ID" value="MFB9896533.1"/>
    <property type="molecule type" value="Genomic_DNA"/>
</dbReference>
<dbReference type="Gene3D" id="2.40.170.20">
    <property type="entry name" value="TonB-dependent receptor, beta-barrel domain"/>
    <property type="match status" value="1"/>
</dbReference>
<evidence type="ECO:0000256" key="9">
    <source>
        <dbReference type="RuleBase" id="RU003357"/>
    </source>
</evidence>
<evidence type="ECO:0000256" key="3">
    <source>
        <dbReference type="ARBA" id="ARBA00022452"/>
    </source>
</evidence>
<keyword evidence="14" id="KW-1185">Reference proteome</keyword>
<keyword evidence="2 8" id="KW-0813">Transport</keyword>
<feature type="domain" description="TonB-dependent receptor plug" evidence="12">
    <location>
        <begin position="149"/>
        <end position="254"/>
    </location>
</feature>
<feature type="signal peptide" evidence="10">
    <location>
        <begin position="1"/>
        <end position="37"/>
    </location>
</feature>
<keyword evidence="7 8" id="KW-0998">Cell outer membrane</keyword>
<dbReference type="InterPro" id="IPR039426">
    <property type="entry name" value="TonB-dep_rcpt-like"/>
</dbReference>
<sequence length="797" mass="87497">METNQKLSPCRIASARQHLAGAALLLCLATPSLPCHARPANVPETPARSRTQLSGSIVQRGTRTPIANAVVSVAGTNIVVSAGSDGGYRLPWLPQGQCIVEVKAPGYRTQTRTLAPTAAASTLDFELTPDEISLDEVVVSSNRTVTLRREAPSLVNIIDAKLLQATNSCTLAQGLNFQPGVRTETNCQNCGFSQVRLNGLDGHYSQILIDSRPIFSSLNGVYGLEQIPSNMIERIEVVRGGGSALYGASAIGGTINVITKEPLRNSGEFSHLLTAIGGTGSWENNTTANASLVTDDGRAGLYLYGQHHYRPGYDHDHDGYTELPNLNNTTVGFSSFLRLNPHSKFTLQYHNLSEFRRGGNLLDRAPHEANITEQIEHSINGGNLAYDFISAEARHQAKAYFSFHHTARKSYYGGTGENASDEDRANALKAYGRTRDLTYVAGTQYTRRFDRLLLMPANLTLGAEYNHTGLDDRIPGYGRHLEQRVNIWSAFAQNEWKNRQWSLLAGCRIDRHNLVHRAILSPRVNLRFNPAEPVSLRASYAAGFRAPQAFDEELHVGLAGGERIMTVAAPGLRHERSHSFSLSADWVGQWGGLQVNLLGEAFYTRLTDVFGLRQLSEQLPDGTHVQERYNASAAHVAGANLEGKLAYGRWVSLQAGLTLQQSRYHTPQTWDEEAPAERRMMRTPDTYAYFALSSAPASRLSVSLSGNYTGHMLVPHLAGSGISRPEAVRVRDFLVLNLKLAYALPTRTSLGLELNAGVQNLANAYQNDFDRGWNRDSGYIYGPGSPRCFFAGIRAFY</sequence>
<dbReference type="InterPro" id="IPR000531">
    <property type="entry name" value="Beta-barrel_TonB"/>
</dbReference>
<dbReference type="InterPro" id="IPR037066">
    <property type="entry name" value="Plug_dom_sf"/>
</dbReference>
<name>A0ABV5ZGN2_9BACT</name>
<protein>
    <submittedName>
        <fullName evidence="13">TonB-dependent receptor domain-containing protein</fullName>
    </submittedName>
</protein>
<evidence type="ECO:0000256" key="2">
    <source>
        <dbReference type="ARBA" id="ARBA00022448"/>
    </source>
</evidence>
<dbReference type="PANTHER" id="PTHR30069">
    <property type="entry name" value="TONB-DEPENDENT OUTER MEMBRANE RECEPTOR"/>
    <property type="match status" value="1"/>
</dbReference>
<gene>
    <name evidence="13" type="ORF">ACFFK8_01515</name>
</gene>
<organism evidence="13 14">
    <name type="scientific">Hallella seregens ATCC 51272</name>
    <dbReference type="NCBI Taxonomy" id="1336250"/>
    <lineage>
        <taxon>Bacteria</taxon>
        <taxon>Pseudomonadati</taxon>
        <taxon>Bacteroidota</taxon>
        <taxon>Bacteroidia</taxon>
        <taxon>Bacteroidales</taxon>
        <taxon>Prevotellaceae</taxon>
        <taxon>Hallella</taxon>
    </lineage>
</organism>
<dbReference type="CDD" id="cd01347">
    <property type="entry name" value="ligand_gated_channel"/>
    <property type="match status" value="1"/>
</dbReference>
<evidence type="ECO:0000259" key="12">
    <source>
        <dbReference type="Pfam" id="PF07715"/>
    </source>
</evidence>
<dbReference type="PROSITE" id="PS52016">
    <property type="entry name" value="TONB_DEPENDENT_REC_3"/>
    <property type="match status" value="1"/>
</dbReference>
<evidence type="ECO:0000256" key="4">
    <source>
        <dbReference type="ARBA" id="ARBA00022692"/>
    </source>
</evidence>
<comment type="subcellular location">
    <subcellularLocation>
        <location evidence="1 8">Cell outer membrane</location>
        <topology evidence="1 8">Multi-pass membrane protein</topology>
    </subcellularLocation>
</comment>
<evidence type="ECO:0000256" key="6">
    <source>
        <dbReference type="ARBA" id="ARBA00023136"/>
    </source>
</evidence>
<evidence type="ECO:0000256" key="1">
    <source>
        <dbReference type="ARBA" id="ARBA00004571"/>
    </source>
</evidence>
<keyword evidence="6 8" id="KW-0472">Membrane</keyword>
<accession>A0ABV5ZGN2</accession>
<dbReference type="Gene3D" id="2.60.40.1120">
    <property type="entry name" value="Carboxypeptidase-like, regulatory domain"/>
    <property type="match status" value="1"/>
</dbReference>
<keyword evidence="3 8" id="KW-1134">Transmembrane beta strand</keyword>
<proteinExistence type="inferred from homology"/>
<dbReference type="Pfam" id="PF00593">
    <property type="entry name" value="TonB_dep_Rec_b-barrel"/>
    <property type="match status" value="1"/>
</dbReference>
<dbReference type="Proteomes" id="UP001589688">
    <property type="component" value="Unassembled WGS sequence"/>
</dbReference>
<dbReference type="SUPFAM" id="SSF56935">
    <property type="entry name" value="Porins"/>
    <property type="match status" value="1"/>
</dbReference>
<dbReference type="Pfam" id="PF07715">
    <property type="entry name" value="Plug"/>
    <property type="match status" value="1"/>
</dbReference>
<dbReference type="Pfam" id="PF13715">
    <property type="entry name" value="CarbopepD_reg_2"/>
    <property type="match status" value="1"/>
</dbReference>
<evidence type="ECO:0000259" key="11">
    <source>
        <dbReference type="Pfam" id="PF00593"/>
    </source>
</evidence>
<keyword evidence="4 8" id="KW-0812">Transmembrane</keyword>
<evidence type="ECO:0000256" key="8">
    <source>
        <dbReference type="PROSITE-ProRule" id="PRU01360"/>
    </source>
</evidence>
<comment type="caution">
    <text evidence="13">The sequence shown here is derived from an EMBL/GenBank/DDBJ whole genome shotgun (WGS) entry which is preliminary data.</text>
</comment>
<dbReference type="PANTHER" id="PTHR30069:SF57">
    <property type="entry name" value="TONB-DEPENDENT RECEPTOR"/>
    <property type="match status" value="1"/>
</dbReference>
<keyword evidence="13" id="KW-0675">Receptor</keyword>
<keyword evidence="5 9" id="KW-0798">TonB box</keyword>
<evidence type="ECO:0000256" key="7">
    <source>
        <dbReference type="ARBA" id="ARBA00023237"/>
    </source>
</evidence>
<dbReference type="Gene3D" id="2.170.130.10">
    <property type="entry name" value="TonB-dependent receptor, plug domain"/>
    <property type="match status" value="1"/>
</dbReference>
<evidence type="ECO:0000256" key="10">
    <source>
        <dbReference type="SAM" id="SignalP"/>
    </source>
</evidence>